<comment type="caution">
    <text evidence="2">The sequence shown here is derived from an EMBL/GenBank/DDBJ whole genome shotgun (WGS) entry which is preliminary data.</text>
</comment>
<dbReference type="InterPro" id="IPR010471">
    <property type="entry name" value="DUF1068"/>
</dbReference>
<evidence type="ECO:0000313" key="2">
    <source>
        <dbReference type="EMBL" id="KAK6137749.1"/>
    </source>
</evidence>
<keyword evidence="1" id="KW-0812">Transmembrane</keyword>
<sequence>MVFFIAFEDSHFQAKGHEGIFMANSYAPSDFRVNRVMVLRVVLVFVGLLLICYVERHSQKYSTALAASCPPCSCDCISEPTLSLPLDVINSSLADCGKDDPETYNEMKKDLVALLSEEISLHENVTTDTLQRTKALIMGAKRTSSHYQKEAEKCNAGMETCEEARERAEVELLVERKLTALWMSRAHEYDSSYIGITEYLVDACLFVSDIKLMLVQVRDESLYLN</sequence>
<keyword evidence="1" id="KW-1133">Transmembrane helix</keyword>
<evidence type="ECO:0000256" key="1">
    <source>
        <dbReference type="SAM" id="Phobius"/>
    </source>
</evidence>
<evidence type="ECO:0008006" key="4">
    <source>
        <dbReference type="Google" id="ProtNLM"/>
    </source>
</evidence>
<dbReference type="EMBL" id="JABTTQ020000809">
    <property type="protein sequence ID" value="KAK6137749.1"/>
    <property type="molecule type" value="Genomic_DNA"/>
</dbReference>
<dbReference type="PANTHER" id="PTHR32254:SF6">
    <property type="entry name" value="DUF1068 DOMAIN-CONTAINING PROTEIN"/>
    <property type="match status" value="1"/>
</dbReference>
<keyword evidence="1" id="KW-0472">Membrane</keyword>
<feature type="transmembrane region" description="Helical" evidence="1">
    <location>
        <begin position="37"/>
        <end position="54"/>
    </location>
</feature>
<dbReference type="Pfam" id="PF06364">
    <property type="entry name" value="DUF1068"/>
    <property type="match status" value="1"/>
</dbReference>
<evidence type="ECO:0000313" key="3">
    <source>
        <dbReference type="Proteomes" id="UP001318860"/>
    </source>
</evidence>
<proteinExistence type="predicted"/>
<protein>
    <recommendedName>
        <fullName evidence="4">Pectinesterase inhibitor domain-containing protein</fullName>
    </recommendedName>
</protein>
<name>A0ABR0VUS5_REHGL</name>
<accession>A0ABR0VUS5</accession>
<organism evidence="2 3">
    <name type="scientific">Rehmannia glutinosa</name>
    <name type="common">Chinese foxglove</name>
    <dbReference type="NCBI Taxonomy" id="99300"/>
    <lineage>
        <taxon>Eukaryota</taxon>
        <taxon>Viridiplantae</taxon>
        <taxon>Streptophyta</taxon>
        <taxon>Embryophyta</taxon>
        <taxon>Tracheophyta</taxon>
        <taxon>Spermatophyta</taxon>
        <taxon>Magnoliopsida</taxon>
        <taxon>eudicotyledons</taxon>
        <taxon>Gunneridae</taxon>
        <taxon>Pentapetalae</taxon>
        <taxon>asterids</taxon>
        <taxon>lamiids</taxon>
        <taxon>Lamiales</taxon>
        <taxon>Orobanchaceae</taxon>
        <taxon>Rehmannieae</taxon>
        <taxon>Rehmannia</taxon>
    </lineage>
</organism>
<dbReference type="PANTHER" id="PTHR32254">
    <property type="entry name" value="EXPRESSED PROTEIN"/>
    <property type="match status" value="1"/>
</dbReference>
<reference evidence="2 3" key="1">
    <citation type="journal article" date="2021" name="Comput. Struct. Biotechnol. J.">
        <title>De novo genome assembly of the potent medicinal plant Rehmannia glutinosa using nanopore technology.</title>
        <authorList>
            <person name="Ma L."/>
            <person name="Dong C."/>
            <person name="Song C."/>
            <person name="Wang X."/>
            <person name="Zheng X."/>
            <person name="Niu Y."/>
            <person name="Chen S."/>
            <person name="Feng W."/>
        </authorList>
    </citation>
    <scope>NUCLEOTIDE SEQUENCE [LARGE SCALE GENOMIC DNA]</scope>
    <source>
        <strain evidence="2">DH-2019</strain>
    </source>
</reference>
<gene>
    <name evidence="2" type="ORF">DH2020_028501</name>
</gene>
<dbReference type="Proteomes" id="UP001318860">
    <property type="component" value="Unassembled WGS sequence"/>
</dbReference>
<keyword evidence="3" id="KW-1185">Reference proteome</keyword>